<dbReference type="AlphaFoldDB" id="A0A9W6YAF8"/>
<organism evidence="2 3">
    <name type="scientific">Phytophthora fragariaefolia</name>
    <dbReference type="NCBI Taxonomy" id="1490495"/>
    <lineage>
        <taxon>Eukaryota</taxon>
        <taxon>Sar</taxon>
        <taxon>Stramenopiles</taxon>
        <taxon>Oomycota</taxon>
        <taxon>Peronosporomycetes</taxon>
        <taxon>Peronosporales</taxon>
        <taxon>Peronosporaceae</taxon>
        <taxon>Phytophthora</taxon>
    </lineage>
</organism>
<keyword evidence="3" id="KW-1185">Reference proteome</keyword>
<protein>
    <submittedName>
        <fullName evidence="2">Unnamed protein product</fullName>
    </submittedName>
</protein>
<dbReference type="EMBL" id="BSXT01004126">
    <property type="protein sequence ID" value="GMF56851.1"/>
    <property type="molecule type" value="Genomic_DNA"/>
</dbReference>
<evidence type="ECO:0000313" key="3">
    <source>
        <dbReference type="Proteomes" id="UP001165121"/>
    </source>
</evidence>
<proteinExistence type="predicted"/>
<dbReference type="InterPro" id="IPR043128">
    <property type="entry name" value="Rev_trsase/Diguanyl_cyclase"/>
</dbReference>
<evidence type="ECO:0000256" key="1">
    <source>
        <dbReference type="SAM" id="MobiDB-lite"/>
    </source>
</evidence>
<comment type="caution">
    <text evidence="2">The sequence shown here is derived from an EMBL/GenBank/DDBJ whole genome shotgun (WGS) entry which is preliminary data.</text>
</comment>
<dbReference type="InterPro" id="IPR043502">
    <property type="entry name" value="DNA/RNA_pol_sf"/>
</dbReference>
<feature type="region of interest" description="Disordered" evidence="1">
    <location>
        <begin position="33"/>
        <end position="85"/>
    </location>
</feature>
<dbReference type="Proteomes" id="UP001165121">
    <property type="component" value="Unassembled WGS sequence"/>
</dbReference>
<reference evidence="2" key="1">
    <citation type="submission" date="2023-04" db="EMBL/GenBank/DDBJ databases">
        <title>Phytophthora fragariaefolia NBRC 109709.</title>
        <authorList>
            <person name="Ichikawa N."/>
            <person name="Sato H."/>
            <person name="Tonouchi N."/>
        </authorList>
    </citation>
    <scope>NUCLEOTIDE SEQUENCE</scope>
    <source>
        <strain evidence="2">NBRC 109709</strain>
    </source>
</reference>
<sequence>MGVNGPESGWPAIECHDPQALYQLGRVDPKCTTKPIDVSSADMEVAGSKENGDDPGKPTGATPRSPIREPITEDQSTLRRRSGRAPVINTSEILDGPSQPKKGSAKLDTYLTDHIDGGRARGAANAENRDPMIKDEVRSEVETRISPDQSPSNAGFTYYHEGGDLAAEAFEGVLAVIPKVPISTTEEVKIEHICVRDTRFKDQRFKSFSSETLPKRSTDSLRKIMCRRHLLIGKGNASPPGCPRSSLRYRRRAISAFISPFGMFEWTRMQFGLKNAPQIYQQLLDNARYGFTRITRSKAGETPADVFEIWEVGDPGRQSVLRRRSDIDDILVTGGSFDQMCDRVEVC</sequence>
<accession>A0A9W6YAF8</accession>
<gene>
    <name evidence="2" type="ORF">Pfra01_002418700</name>
</gene>
<dbReference type="OrthoDB" id="117764at2759"/>
<name>A0A9W6YAF8_9STRA</name>
<dbReference type="Gene3D" id="3.30.70.270">
    <property type="match status" value="1"/>
</dbReference>
<dbReference type="SUPFAM" id="SSF56672">
    <property type="entry name" value="DNA/RNA polymerases"/>
    <property type="match status" value="1"/>
</dbReference>
<evidence type="ECO:0000313" key="2">
    <source>
        <dbReference type="EMBL" id="GMF56851.1"/>
    </source>
</evidence>